<dbReference type="GO" id="GO:0005739">
    <property type="term" value="C:mitochondrion"/>
    <property type="evidence" value="ECO:0007669"/>
    <property type="project" value="UniProtKB-SubCell"/>
</dbReference>
<keyword evidence="5" id="KW-0496">Mitochondrion</keyword>
<dbReference type="Proteomes" id="UP001605036">
    <property type="component" value="Unassembled WGS sequence"/>
</dbReference>
<dbReference type="SUPFAM" id="SSF53474">
    <property type="entry name" value="alpha/beta-Hydrolases"/>
    <property type="match status" value="1"/>
</dbReference>
<comment type="subcellular location">
    <subcellularLocation>
        <location evidence="2">Endoplasmic reticulum</location>
    </subcellularLocation>
    <subcellularLocation>
        <location evidence="3">Membrane</location>
    </subcellularLocation>
    <subcellularLocation>
        <location evidence="1">Mitochondrion</location>
    </subcellularLocation>
</comment>
<proteinExistence type="predicted"/>
<gene>
    <name evidence="7" type="ORF">R1flu_015260</name>
</gene>
<keyword evidence="6" id="KW-0472">Membrane</keyword>
<dbReference type="PANTHER" id="PTHR48182:SF2">
    <property type="entry name" value="PROTEIN SERAC1"/>
    <property type="match status" value="1"/>
</dbReference>
<evidence type="ECO:0008006" key="9">
    <source>
        <dbReference type="Google" id="ProtNLM"/>
    </source>
</evidence>
<comment type="caution">
    <text evidence="7">The sequence shown here is derived from an EMBL/GenBank/DDBJ whole genome shotgun (WGS) entry which is preliminary data.</text>
</comment>
<evidence type="ECO:0000256" key="5">
    <source>
        <dbReference type="ARBA" id="ARBA00023128"/>
    </source>
</evidence>
<evidence type="ECO:0000256" key="2">
    <source>
        <dbReference type="ARBA" id="ARBA00004240"/>
    </source>
</evidence>
<dbReference type="GO" id="GO:0016020">
    <property type="term" value="C:membrane"/>
    <property type="evidence" value="ECO:0007669"/>
    <property type="project" value="UniProtKB-SubCell"/>
</dbReference>
<keyword evidence="8" id="KW-1185">Reference proteome</keyword>
<dbReference type="PANTHER" id="PTHR48182">
    <property type="entry name" value="PROTEIN SERAC1"/>
    <property type="match status" value="1"/>
</dbReference>
<evidence type="ECO:0000313" key="7">
    <source>
        <dbReference type="EMBL" id="KAL2630574.1"/>
    </source>
</evidence>
<sequence length="428" mass="48897">MCRSQFWMNSVICGYLSKFWNCIFRGSKSNMSAPESASTAVDLHEQTKKFERLNDHVYLLKQETNPEVVIVFFHGLLVDESEKEHAFWSTWRVRGSNDCWPITLLPTRLNSLTEVPHRIRVLAVSYESRVSVPEVQIRATDKHLLSENFIQSLVISGLCRNEELDRDVPIILVGHDMGGILIKNFIMEVERAAVTTKTEQAKLVNFLKSLKAVLFFSTPNNGSKVIEKIAGTIPKENRSELLKLMAVLGSELSRINSEFKIYRAQSGFQTFAIVASYQTRLNQGSEAVMVVEEGSARYDVDGYYSVAADHFQMCQPEALWSYPVTKLSDDVRKIAKAEREKDLEQRYQKLKAVDHVVSDEVHRQISNGKKIAIAESEKDLELEEKVKGLPQRLQELKAVPGRLYSYGLKEDEVHIDRDQDQFLLIQPR</sequence>
<dbReference type="EMBL" id="JBHFFA010000004">
    <property type="protein sequence ID" value="KAL2630574.1"/>
    <property type="molecule type" value="Genomic_DNA"/>
</dbReference>
<evidence type="ECO:0000313" key="8">
    <source>
        <dbReference type="Proteomes" id="UP001605036"/>
    </source>
</evidence>
<evidence type="ECO:0000256" key="4">
    <source>
        <dbReference type="ARBA" id="ARBA00022824"/>
    </source>
</evidence>
<dbReference type="InterPro" id="IPR052374">
    <property type="entry name" value="SERAC1"/>
</dbReference>
<dbReference type="GO" id="GO:0005783">
    <property type="term" value="C:endoplasmic reticulum"/>
    <property type="evidence" value="ECO:0007669"/>
    <property type="project" value="UniProtKB-SubCell"/>
</dbReference>
<dbReference type="InterPro" id="IPR029058">
    <property type="entry name" value="AB_hydrolase_fold"/>
</dbReference>
<evidence type="ECO:0000256" key="3">
    <source>
        <dbReference type="ARBA" id="ARBA00004370"/>
    </source>
</evidence>
<reference evidence="7 8" key="1">
    <citation type="submission" date="2024-09" db="EMBL/GenBank/DDBJ databases">
        <title>Chromosome-scale assembly of Riccia fluitans.</title>
        <authorList>
            <person name="Paukszto L."/>
            <person name="Sawicki J."/>
            <person name="Karawczyk K."/>
            <person name="Piernik-Szablinska J."/>
            <person name="Szczecinska M."/>
            <person name="Mazdziarz M."/>
        </authorList>
    </citation>
    <scope>NUCLEOTIDE SEQUENCE [LARGE SCALE GENOMIC DNA]</scope>
    <source>
        <strain evidence="7">Rf_01</strain>
        <tissue evidence="7">Aerial parts of the thallus</tissue>
    </source>
</reference>
<organism evidence="7 8">
    <name type="scientific">Riccia fluitans</name>
    <dbReference type="NCBI Taxonomy" id="41844"/>
    <lineage>
        <taxon>Eukaryota</taxon>
        <taxon>Viridiplantae</taxon>
        <taxon>Streptophyta</taxon>
        <taxon>Embryophyta</taxon>
        <taxon>Marchantiophyta</taxon>
        <taxon>Marchantiopsida</taxon>
        <taxon>Marchantiidae</taxon>
        <taxon>Marchantiales</taxon>
        <taxon>Ricciaceae</taxon>
        <taxon>Riccia</taxon>
    </lineage>
</organism>
<keyword evidence="4" id="KW-0256">Endoplasmic reticulum</keyword>
<evidence type="ECO:0000256" key="1">
    <source>
        <dbReference type="ARBA" id="ARBA00004173"/>
    </source>
</evidence>
<name>A0ABD1YIF7_9MARC</name>
<evidence type="ECO:0000256" key="6">
    <source>
        <dbReference type="ARBA" id="ARBA00023136"/>
    </source>
</evidence>
<protein>
    <recommendedName>
        <fullName evidence="9">DUF676 domain-containing protein</fullName>
    </recommendedName>
</protein>
<accession>A0ABD1YIF7</accession>
<dbReference type="AlphaFoldDB" id="A0ABD1YIF7"/>
<dbReference type="Gene3D" id="3.40.50.1820">
    <property type="entry name" value="alpha/beta hydrolase"/>
    <property type="match status" value="1"/>
</dbReference>